<reference evidence="1" key="1">
    <citation type="submission" date="2021-10" db="EMBL/GenBank/DDBJ databases">
        <title>Tropical sea cucumber genome reveals ecological adaptation and Cuvierian tubules defense mechanism.</title>
        <authorList>
            <person name="Chen T."/>
        </authorList>
    </citation>
    <scope>NUCLEOTIDE SEQUENCE</scope>
    <source>
        <strain evidence="1">Nanhai2018</strain>
        <tissue evidence="1">Muscle</tissue>
    </source>
</reference>
<keyword evidence="2" id="KW-1185">Reference proteome</keyword>
<dbReference type="AlphaFoldDB" id="A0A9Q1HG02"/>
<accession>A0A9Q1HG02</accession>
<name>A0A9Q1HG02_HOLLE</name>
<dbReference type="EMBL" id="JAIZAY010000003">
    <property type="protein sequence ID" value="KAJ8045074.1"/>
    <property type="molecule type" value="Genomic_DNA"/>
</dbReference>
<comment type="caution">
    <text evidence="1">The sequence shown here is derived from an EMBL/GenBank/DDBJ whole genome shotgun (WGS) entry which is preliminary data.</text>
</comment>
<gene>
    <name evidence="1" type="ORF">HOLleu_08003</name>
</gene>
<organism evidence="1 2">
    <name type="scientific">Holothuria leucospilota</name>
    <name type="common">Black long sea cucumber</name>
    <name type="synonym">Mertensiothuria leucospilota</name>
    <dbReference type="NCBI Taxonomy" id="206669"/>
    <lineage>
        <taxon>Eukaryota</taxon>
        <taxon>Metazoa</taxon>
        <taxon>Echinodermata</taxon>
        <taxon>Eleutherozoa</taxon>
        <taxon>Echinozoa</taxon>
        <taxon>Holothuroidea</taxon>
        <taxon>Aspidochirotacea</taxon>
        <taxon>Aspidochirotida</taxon>
        <taxon>Holothuriidae</taxon>
        <taxon>Holothuria</taxon>
    </lineage>
</organism>
<protein>
    <submittedName>
        <fullName evidence="1">Uncharacterized protein</fullName>
    </submittedName>
</protein>
<sequence length="57" mass="6328">MGVSPKYVIFSGGAKREQGGMAISLRSLRGSDLTFHFFSAECLPTTSSHRLRYFLSE</sequence>
<proteinExistence type="predicted"/>
<evidence type="ECO:0000313" key="1">
    <source>
        <dbReference type="EMBL" id="KAJ8045074.1"/>
    </source>
</evidence>
<evidence type="ECO:0000313" key="2">
    <source>
        <dbReference type="Proteomes" id="UP001152320"/>
    </source>
</evidence>
<dbReference type="Proteomes" id="UP001152320">
    <property type="component" value="Chromosome 3"/>
</dbReference>